<dbReference type="EMBL" id="HBIB01037471">
    <property type="protein sequence ID" value="CAE0262186.1"/>
    <property type="molecule type" value="Transcribed_RNA"/>
</dbReference>
<evidence type="ECO:0008006" key="6">
    <source>
        <dbReference type="Google" id="ProtNLM"/>
    </source>
</evidence>
<accession>A0A7S3LRY6</accession>
<keyword evidence="1" id="KW-0677">Repeat</keyword>
<evidence type="ECO:0000256" key="1">
    <source>
        <dbReference type="ARBA" id="ARBA00022737"/>
    </source>
</evidence>
<organism evidence="5">
    <name type="scientific">Palpitomonas bilix</name>
    <dbReference type="NCBI Taxonomy" id="652834"/>
    <lineage>
        <taxon>Eukaryota</taxon>
        <taxon>Eukaryota incertae sedis</taxon>
    </lineage>
</organism>
<feature type="region of interest" description="Disordered" evidence="4">
    <location>
        <begin position="354"/>
        <end position="376"/>
    </location>
</feature>
<name>A0A7S3LRY6_9EUKA</name>
<gene>
    <name evidence="5" type="ORF">PBIL07802_LOCUS24481</name>
</gene>
<evidence type="ECO:0000313" key="5">
    <source>
        <dbReference type="EMBL" id="CAE0262186.1"/>
    </source>
</evidence>
<evidence type="ECO:0000256" key="2">
    <source>
        <dbReference type="ARBA" id="ARBA00022803"/>
    </source>
</evidence>
<feature type="compositionally biased region" description="Polar residues" evidence="4">
    <location>
        <begin position="239"/>
        <end position="265"/>
    </location>
</feature>
<dbReference type="Gene3D" id="1.25.40.10">
    <property type="entry name" value="Tetratricopeptide repeat domain"/>
    <property type="match status" value="1"/>
</dbReference>
<feature type="compositionally biased region" description="Polar residues" evidence="4">
    <location>
        <begin position="217"/>
        <end position="229"/>
    </location>
</feature>
<dbReference type="AlphaFoldDB" id="A0A7S3LRY6"/>
<reference evidence="5" key="1">
    <citation type="submission" date="2021-01" db="EMBL/GenBank/DDBJ databases">
        <authorList>
            <person name="Corre E."/>
            <person name="Pelletier E."/>
            <person name="Niang G."/>
            <person name="Scheremetjew M."/>
            <person name="Finn R."/>
            <person name="Kale V."/>
            <person name="Holt S."/>
            <person name="Cochrane G."/>
            <person name="Meng A."/>
            <person name="Brown T."/>
            <person name="Cohen L."/>
        </authorList>
    </citation>
    <scope>NUCLEOTIDE SEQUENCE</scope>
    <source>
        <strain evidence="5">NIES-2562</strain>
    </source>
</reference>
<evidence type="ECO:0000256" key="3">
    <source>
        <dbReference type="SAM" id="Coils"/>
    </source>
</evidence>
<keyword evidence="3" id="KW-0175">Coiled coil</keyword>
<proteinExistence type="predicted"/>
<dbReference type="PANTHER" id="PTHR45641">
    <property type="entry name" value="TETRATRICOPEPTIDE REPEAT PROTEIN (AFU_ORTHOLOGUE AFUA_6G03870)"/>
    <property type="match status" value="1"/>
</dbReference>
<dbReference type="PANTHER" id="PTHR45641:SF19">
    <property type="entry name" value="NEPHROCYSTIN-3"/>
    <property type="match status" value="1"/>
</dbReference>
<feature type="region of interest" description="Disordered" evidence="4">
    <location>
        <begin position="210"/>
        <end position="273"/>
    </location>
</feature>
<feature type="coiled-coil region" evidence="3">
    <location>
        <begin position="327"/>
        <end position="354"/>
    </location>
</feature>
<dbReference type="InterPro" id="IPR011990">
    <property type="entry name" value="TPR-like_helical_dom_sf"/>
</dbReference>
<dbReference type="SUPFAM" id="SSF48452">
    <property type="entry name" value="TPR-like"/>
    <property type="match status" value="1"/>
</dbReference>
<keyword evidence="2" id="KW-0802">TPR repeat</keyword>
<feature type="region of interest" description="Disordered" evidence="4">
    <location>
        <begin position="1"/>
        <end position="30"/>
    </location>
</feature>
<evidence type="ECO:0000256" key="4">
    <source>
        <dbReference type="SAM" id="MobiDB-lite"/>
    </source>
</evidence>
<sequence length="549" mass="62158">MPHTQGTSERHNDETESNAEEVVAQNEVHPSSIEFLGDDISDAKALLEKREQEFGHEHMQTAMAAHTVGRLLFEAHQYKEAEAYLKMAADIERLTRDTADLTMLAVRLENLGYCQKENNKLEPAKNALHEALEIRESIKGKDHITQATCINELAQIYFLEENFSESELLCRRLVRIVDHFIGPESVEVAICYMNLGCVLEFREAEITAKPDKRAMSTELSSSRLSNNASPGLKTPRTRLAQSLQPFPSASQTSASLSRTGSTLSPGRSPRAYRGRISARIGTDPHSPRMSNTLSVRGLLEDLENEDNPEYLYDRPNTSGRRVNSQVMKQLEESLECYESALKILQTELKAIAARSEGGGHRPGSRGGPKKRVNEAGKKSKRAINFLMAHLMNQMSYVKDSLGRHDEAKVHNYESLLHFKRSILGEQRSKAAQAAHLRHQFHAREEKKAAAGFDVKRAVLGTPPNRESKKADDLEILTLSSPAEVAWEISYEQCMFERLEFPTGVSDGFRETLPLEYVDRIMRPKLRHREALQRTRMLDTLRREKDDHRF</sequence>
<dbReference type="InterPro" id="IPR019734">
    <property type="entry name" value="TPR_rpt"/>
</dbReference>
<protein>
    <recommendedName>
        <fullName evidence="6">Kinesin light chain</fullName>
    </recommendedName>
</protein>
<dbReference type="SMART" id="SM00028">
    <property type="entry name" value="TPR"/>
    <property type="match status" value="3"/>
</dbReference>